<comment type="caution">
    <text evidence="2">The sequence shown here is derived from an EMBL/GenBank/DDBJ whole genome shotgun (WGS) entry which is preliminary data.</text>
</comment>
<evidence type="ECO:0000313" key="2">
    <source>
        <dbReference type="EMBL" id="RMP09922.1"/>
    </source>
</evidence>
<feature type="domain" description="SMc04008-like" evidence="1">
    <location>
        <begin position="52"/>
        <end position="117"/>
    </location>
</feature>
<dbReference type="InterPro" id="IPR023163">
    <property type="entry name" value="SMc04008-like_domain"/>
</dbReference>
<dbReference type="Gene3D" id="1.10.3340.10">
    <property type="entry name" value="SMc04008-like"/>
    <property type="match status" value="1"/>
</dbReference>
<keyword evidence="3" id="KW-1185">Reference proteome</keyword>
<dbReference type="Pfam" id="PF06844">
    <property type="entry name" value="DUF1244"/>
    <property type="match status" value="1"/>
</dbReference>
<dbReference type="InterPro" id="IPR036810">
    <property type="entry name" value="SMc04008-like_sf"/>
</dbReference>
<dbReference type="EMBL" id="RBQF01000155">
    <property type="protein sequence ID" value="RMP09922.1"/>
    <property type="molecule type" value="Genomic_DNA"/>
</dbReference>
<sequence>MRCALPNRFRLPWQPAATPELSVSPMNDQQRLELEAAAFRRLVAHLDSRKDVQNIDLMNLSGFCRNCLSKWYKAAADERQIDVSLDDAREVVYGMPYAEWKAQYQKEASADQQAAFAKGVNDPAPVKG</sequence>
<organism evidence="2 3">
    <name type="scientific">Pseudomonas marginalis pv. marginalis</name>
    <dbReference type="NCBI Taxonomy" id="97473"/>
    <lineage>
        <taxon>Bacteria</taxon>
        <taxon>Pseudomonadati</taxon>
        <taxon>Pseudomonadota</taxon>
        <taxon>Gammaproteobacteria</taxon>
        <taxon>Pseudomonadales</taxon>
        <taxon>Pseudomonadaceae</taxon>
        <taxon>Pseudomonas</taxon>
    </lineage>
</organism>
<gene>
    <name evidence="2" type="ORF">ALQ29_00773</name>
</gene>
<dbReference type="AlphaFoldDB" id="A0A3M4AT26"/>
<reference evidence="2 3" key="1">
    <citation type="submission" date="2018-08" db="EMBL/GenBank/DDBJ databases">
        <title>Recombination of ecologically and evolutionarily significant loci maintains genetic cohesion in the Pseudomonas syringae species complex.</title>
        <authorList>
            <person name="Dillon M."/>
            <person name="Thakur S."/>
            <person name="Almeida R.N.D."/>
            <person name="Weir B.S."/>
            <person name="Guttman D.S."/>
        </authorList>
    </citation>
    <scope>NUCLEOTIDE SEQUENCE [LARGE SCALE GENOMIC DNA]</scope>
    <source>
        <strain evidence="2 3">ICMP 3555</strain>
    </source>
</reference>
<dbReference type="Proteomes" id="UP000276587">
    <property type="component" value="Unassembled WGS sequence"/>
</dbReference>
<proteinExistence type="predicted"/>
<evidence type="ECO:0000259" key="1">
    <source>
        <dbReference type="Pfam" id="PF06844"/>
    </source>
</evidence>
<protein>
    <recommendedName>
        <fullName evidence="1">SMc04008-like domain-containing protein</fullName>
    </recommendedName>
</protein>
<accession>A0A3M4AT26</accession>
<name>A0A3M4AT26_PSEMA</name>
<dbReference type="SUPFAM" id="SSF158757">
    <property type="entry name" value="SMc04008-like"/>
    <property type="match status" value="1"/>
</dbReference>
<evidence type="ECO:0000313" key="3">
    <source>
        <dbReference type="Proteomes" id="UP000276587"/>
    </source>
</evidence>